<evidence type="ECO:0008006" key="4">
    <source>
        <dbReference type="Google" id="ProtNLM"/>
    </source>
</evidence>
<evidence type="ECO:0000313" key="3">
    <source>
        <dbReference type="Proteomes" id="UP000294547"/>
    </source>
</evidence>
<dbReference type="OrthoDB" id="7277196at2"/>
<dbReference type="EMBL" id="SNXY01000006">
    <property type="protein sequence ID" value="TDP87558.1"/>
    <property type="molecule type" value="Genomic_DNA"/>
</dbReference>
<organism evidence="2 3">
    <name type="scientific">Oharaeibacter diazotrophicus</name>
    <dbReference type="NCBI Taxonomy" id="1920512"/>
    <lineage>
        <taxon>Bacteria</taxon>
        <taxon>Pseudomonadati</taxon>
        <taxon>Pseudomonadota</taxon>
        <taxon>Alphaproteobacteria</taxon>
        <taxon>Hyphomicrobiales</taxon>
        <taxon>Pleomorphomonadaceae</taxon>
        <taxon>Oharaeibacter</taxon>
    </lineage>
</organism>
<proteinExistence type="predicted"/>
<evidence type="ECO:0000256" key="1">
    <source>
        <dbReference type="SAM" id="SignalP"/>
    </source>
</evidence>
<dbReference type="AlphaFoldDB" id="A0A4V3CWS9"/>
<keyword evidence="3" id="KW-1185">Reference proteome</keyword>
<sequence length="116" mass="12247">MRMPALIAVALVAGAPVVATAAPVVLNDFPTEARADYVLGCMTANGQTPDTLRRCSCSIDVIATIIPFDRYEEASTFLSMGQVTGESGAMFRGAAESKAAIGDLRRAQAEAEMRCF</sequence>
<protein>
    <recommendedName>
        <fullName evidence="4">HdeA/HdeB family protein</fullName>
    </recommendedName>
</protein>
<feature type="signal peptide" evidence="1">
    <location>
        <begin position="1"/>
        <end position="21"/>
    </location>
</feature>
<keyword evidence="1" id="KW-0732">Signal</keyword>
<name>A0A4V3CWS9_9HYPH</name>
<feature type="chain" id="PRO_5020297263" description="HdeA/HdeB family protein" evidence="1">
    <location>
        <begin position="22"/>
        <end position="116"/>
    </location>
</feature>
<dbReference type="RefSeq" id="WP_126535331.1">
    <property type="nucleotide sequence ID" value="NZ_BSPM01000008.1"/>
</dbReference>
<accession>A0A4V3CWS9</accession>
<gene>
    <name evidence="2" type="ORF">EDD54_1456</name>
</gene>
<reference evidence="2 3" key="1">
    <citation type="submission" date="2019-03" db="EMBL/GenBank/DDBJ databases">
        <title>Genomic Encyclopedia of Type Strains, Phase IV (KMG-IV): sequencing the most valuable type-strain genomes for metagenomic binning, comparative biology and taxonomic classification.</title>
        <authorList>
            <person name="Goeker M."/>
        </authorList>
    </citation>
    <scope>NUCLEOTIDE SEQUENCE [LARGE SCALE GENOMIC DNA]</scope>
    <source>
        <strain evidence="2 3">DSM 102969</strain>
    </source>
</reference>
<comment type="caution">
    <text evidence="2">The sequence shown here is derived from an EMBL/GenBank/DDBJ whole genome shotgun (WGS) entry which is preliminary data.</text>
</comment>
<evidence type="ECO:0000313" key="2">
    <source>
        <dbReference type="EMBL" id="TDP87558.1"/>
    </source>
</evidence>
<dbReference type="Proteomes" id="UP000294547">
    <property type="component" value="Unassembled WGS sequence"/>
</dbReference>